<organism evidence="1 2">
    <name type="scientific">Algoriphagus confluentis</name>
    <dbReference type="NCBI Taxonomy" id="1697556"/>
    <lineage>
        <taxon>Bacteria</taxon>
        <taxon>Pseudomonadati</taxon>
        <taxon>Bacteroidota</taxon>
        <taxon>Cytophagia</taxon>
        <taxon>Cytophagales</taxon>
        <taxon>Cyclobacteriaceae</taxon>
        <taxon>Algoriphagus</taxon>
    </lineage>
</organism>
<dbReference type="Proteomes" id="UP001338309">
    <property type="component" value="Unassembled WGS sequence"/>
</dbReference>
<sequence>MKLTIETAVEQGYLDVKRGFDESLFKKLSPPFPPVKLLRFDGSEKGNLVSLELNFLLFKQKWTSEITEDKTTDFEFFFVDKGIELPFFLKKWTHKHRVISRGIGSIIRDEITYEAPFGLMTWLLYPALWLQFAYRKPIYKKIFRRGSGL</sequence>
<dbReference type="EMBL" id="BTPD01000019">
    <property type="protein sequence ID" value="GMQ31490.1"/>
    <property type="molecule type" value="Genomic_DNA"/>
</dbReference>
<dbReference type="InterPro" id="IPR023393">
    <property type="entry name" value="START-like_dom_sf"/>
</dbReference>
<protein>
    <recommendedName>
        <fullName evidence="3">Ligand-binding SRPBCC domain-containing protein</fullName>
    </recommendedName>
</protein>
<accession>A0ABQ6PU41</accession>
<dbReference type="SUPFAM" id="SSF55961">
    <property type="entry name" value="Bet v1-like"/>
    <property type="match status" value="1"/>
</dbReference>
<name>A0ABQ6PU41_9BACT</name>
<dbReference type="Gene3D" id="3.30.530.20">
    <property type="match status" value="1"/>
</dbReference>
<evidence type="ECO:0000313" key="2">
    <source>
        <dbReference type="Proteomes" id="UP001338309"/>
    </source>
</evidence>
<evidence type="ECO:0000313" key="1">
    <source>
        <dbReference type="EMBL" id="GMQ31490.1"/>
    </source>
</evidence>
<reference evidence="1 2" key="1">
    <citation type="submission" date="2023-08" db="EMBL/GenBank/DDBJ databases">
        <title>Draft genome sequence of Algoriphagus confluentis.</title>
        <authorList>
            <person name="Takatani N."/>
            <person name="Hosokawa M."/>
            <person name="Sawabe T."/>
        </authorList>
    </citation>
    <scope>NUCLEOTIDE SEQUENCE [LARGE SCALE GENOMIC DNA]</scope>
    <source>
        <strain evidence="1 2">NBRC 111222</strain>
    </source>
</reference>
<gene>
    <name evidence="1" type="ORF">Aconfl_41340</name>
</gene>
<evidence type="ECO:0008006" key="3">
    <source>
        <dbReference type="Google" id="ProtNLM"/>
    </source>
</evidence>
<proteinExistence type="predicted"/>
<dbReference type="RefSeq" id="WP_338226255.1">
    <property type="nucleotide sequence ID" value="NZ_BTPD01000019.1"/>
</dbReference>
<comment type="caution">
    <text evidence="1">The sequence shown here is derived from an EMBL/GenBank/DDBJ whole genome shotgun (WGS) entry which is preliminary data.</text>
</comment>
<keyword evidence="2" id="KW-1185">Reference proteome</keyword>